<dbReference type="Pfam" id="PF21758">
    <property type="entry name" value="PAC_bac"/>
    <property type="match status" value="1"/>
</dbReference>
<feature type="domain" description="Prenylated flavin chaperone LpdD-like" evidence="1">
    <location>
        <begin position="11"/>
        <end position="120"/>
    </location>
</feature>
<organism evidence="2 3">
    <name type="scientific">Paucilactobacillus wasatchensis</name>
    <dbReference type="NCBI Taxonomy" id="1335616"/>
    <lineage>
        <taxon>Bacteria</taxon>
        <taxon>Bacillati</taxon>
        <taxon>Bacillota</taxon>
        <taxon>Bacilli</taxon>
        <taxon>Lactobacillales</taxon>
        <taxon>Lactobacillaceae</taxon>
        <taxon>Paucilactobacillus</taxon>
    </lineage>
</organism>
<reference evidence="2 3" key="1">
    <citation type="submission" date="2013-08" db="EMBL/GenBank/DDBJ databases">
        <title>Lactobacillus wasatchii sp. WDC04, a late gas producing bacteria isolated from aged chedder cheese.</title>
        <authorList>
            <person name="Oberg C.J."/>
            <person name="Culumber M."/>
            <person name="McMahon D.J."/>
            <person name="Broadbent J.R."/>
            <person name="Oberg T.S."/>
            <person name="Ortaki F."/>
        </authorList>
    </citation>
    <scope>NUCLEOTIDE SEQUENCE [LARGE SCALE GENOMIC DNA]</scope>
    <source>
        <strain evidence="2 3">WDC04</strain>
    </source>
</reference>
<evidence type="ECO:0000313" key="2">
    <source>
        <dbReference type="EMBL" id="KIS02878.1"/>
    </source>
</evidence>
<sequence>MNVVVRFNVTKENYTMTAEVRTVGPDLTITVTGGDNPHVGTITAITDGTDFQTIQYPSHDGRLHKDNFISERIARQIQHHLTGSATVMAGVHVNHITKKQIAAAAPMSDNLAKQINDWLQQHPIEVKQPIYYGKNEQPH</sequence>
<gene>
    <name evidence="2" type="ORF">WDC_1554</name>
</gene>
<dbReference type="InterPro" id="IPR048844">
    <property type="entry name" value="LpdD_chaperone-like"/>
</dbReference>
<protein>
    <recommendedName>
        <fullName evidence="1">Prenylated flavin chaperone LpdD-like domain-containing protein</fullName>
    </recommendedName>
</protein>
<dbReference type="OrthoDB" id="2243237at2"/>
<proteinExistence type="predicted"/>
<dbReference type="EMBL" id="AWTT01000043">
    <property type="protein sequence ID" value="KIS02878.1"/>
    <property type="molecule type" value="Genomic_DNA"/>
</dbReference>
<comment type="caution">
    <text evidence="2">The sequence shown here is derived from an EMBL/GenBank/DDBJ whole genome shotgun (WGS) entry which is preliminary data.</text>
</comment>
<dbReference type="PATRIC" id="fig|1335616.4.peg.1562"/>
<dbReference type="AlphaFoldDB" id="A0A0D0Y3P7"/>
<dbReference type="Proteomes" id="UP000032279">
    <property type="component" value="Unassembled WGS sequence"/>
</dbReference>
<keyword evidence="3" id="KW-1185">Reference proteome</keyword>
<name>A0A0D0Y3P7_9LACO</name>
<accession>A0A0D0Y3P7</accession>
<dbReference type="STRING" id="1335616.WDC_1554"/>
<evidence type="ECO:0000259" key="1">
    <source>
        <dbReference type="Pfam" id="PF21758"/>
    </source>
</evidence>
<evidence type="ECO:0000313" key="3">
    <source>
        <dbReference type="Proteomes" id="UP000032279"/>
    </source>
</evidence>